<protein>
    <submittedName>
        <fullName evidence="5">MFS transporter, AGZA family, xanthine/uracil permease</fullName>
    </submittedName>
</protein>
<evidence type="ECO:0000313" key="6">
    <source>
        <dbReference type="Proteomes" id="UP000195947"/>
    </source>
</evidence>
<dbReference type="PANTHER" id="PTHR43337:SF1">
    <property type="entry name" value="XANTHINE_URACIL PERMEASE C887.17-RELATED"/>
    <property type="match status" value="1"/>
</dbReference>
<dbReference type="EMBL" id="FJMZ01000049">
    <property type="protein sequence ID" value="CZR03022.1"/>
    <property type="molecule type" value="Genomic_DNA"/>
</dbReference>
<dbReference type="GO" id="GO:0012505">
    <property type="term" value="C:endomembrane system"/>
    <property type="evidence" value="ECO:0007669"/>
    <property type="project" value="UniProtKB-SubCell"/>
</dbReference>
<feature type="transmembrane region" description="Helical" evidence="3">
    <location>
        <begin position="94"/>
        <end position="112"/>
    </location>
</feature>
<evidence type="ECO:0000313" key="5">
    <source>
        <dbReference type="EMBL" id="SFI14044.1"/>
    </source>
</evidence>
<evidence type="ECO:0000256" key="1">
    <source>
        <dbReference type="ARBA" id="ARBA00004127"/>
    </source>
</evidence>
<gene>
    <name evidence="5" type="ORF">SAMN04488507_105811</name>
    <name evidence="4" type="ORF">TFLO_2790</name>
</gene>
<evidence type="ECO:0000256" key="2">
    <source>
        <dbReference type="ARBA" id="ARBA00022448"/>
    </source>
</evidence>
<feature type="transmembrane region" description="Helical" evidence="3">
    <location>
        <begin position="7"/>
        <end position="35"/>
    </location>
</feature>
<keyword evidence="3" id="KW-0812">Transmembrane</keyword>
<dbReference type="InterPro" id="IPR045018">
    <property type="entry name" value="Azg-like"/>
</dbReference>
<organism evidence="5 7">
    <name type="scientific">Trichococcus flocculiformis</name>
    <dbReference type="NCBI Taxonomy" id="82803"/>
    <lineage>
        <taxon>Bacteria</taxon>
        <taxon>Bacillati</taxon>
        <taxon>Bacillota</taxon>
        <taxon>Bacilli</taxon>
        <taxon>Lactobacillales</taxon>
        <taxon>Carnobacteriaceae</taxon>
        <taxon>Trichococcus</taxon>
    </lineage>
</organism>
<dbReference type="PANTHER" id="PTHR43337">
    <property type="entry name" value="XANTHINE/URACIL PERMEASE C887.17-RELATED"/>
    <property type="match status" value="1"/>
</dbReference>
<dbReference type="Proteomes" id="UP000195947">
    <property type="component" value="Unassembled WGS sequence"/>
</dbReference>
<dbReference type="Proteomes" id="UP000199686">
    <property type="component" value="Unassembled WGS sequence"/>
</dbReference>
<dbReference type="RefSeq" id="WP_086990622.1">
    <property type="nucleotide sequence ID" value="NZ_FJMZ01000049.1"/>
</dbReference>
<evidence type="ECO:0000256" key="3">
    <source>
        <dbReference type="SAM" id="Phobius"/>
    </source>
</evidence>
<keyword evidence="6" id="KW-1185">Reference proteome</keyword>
<comment type="subcellular location">
    <subcellularLocation>
        <location evidence="1">Endomembrane system</location>
        <topology evidence="1">Multi-pass membrane protein</topology>
    </subcellularLocation>
</comment>
<proteinExistence type="predicted"/>
<accession>A0AB38BL28</accession>
<dbReference type="GO" id="GO:0005886">
    <property type="term" value="C:plasma membrane"/>
    <property type="evidence" value="ECO:0007669"/>
    <property type="project" value="TreeGrafter"/>
</dbReference>
<reference evidence="4 6" key="1">
    <citation type="submission" date="2016-02" db="EMBL/GenBank/DDBJ databases">
        <authorList>
            <person name="Strepis N."/>
        </authorList>
    </citation>
    <scope>NUCLEOTIDE SEQUENCE [LARGE SCALE GENOMIC DNA]</scope>
    <source>
        <strain evidence="4">Trichococcus flocculiformis</strain>
    </source>
</reference>
<dbReference type="EMBL" id="FOQC01000058">
    <property type="protein sequence ID" value="SFI14044.1"/>
    <property type="molecule type" value="Genomic_DNA"/>
</dbReference>
<reference evidence="5 7" key="2">
    <citation type="submission" date="2016-10" db="EMBL/GenBank/DDBJ databases">
        <authorList>
            <person name="Varghese N."/>
            <person name="Submissions S."/>
        </authorList>
    </citation>
    <scope>NUCLEOTIDE SEQUENCE [LARGE SCALE GENOMIC DNA]</scope>
    <source>
        <strain evidence="5 7">DSM 2094</strain>
    </source>
</reference>
<dbReference type="AlphaFoldDB" id="A0AB38BL28"/>
<keyword evidence="2" id="KW-0813">Transport</keyword>
<keyword evidence="3" id="KW-1133">Transmembrane helix</keyword>
<feature type="transmembrane region" description="Helical" evidence="3">
    <location>
        <begin position="55"/>
        <end position="82"/>
    </location>
</feature>
<dbReference type="GO" id="GO:0005345">
    <property type="term" value="F:purine nucleobase transmembrane transporter activity"/>
    <property type="evidence" value="ECO:0007669"/>
    <property type="project" value="TreeGrafter"/>
</dbReference>
<keyword evidence="3" id="KW-0472">Membrane</keyword>
<evidence type="ECO:0000313" key="7">
    <source>
        <dbReference type="Proteomes" id="UP000199686"/>
    </source>
</evidence>
<sequence length="115" mass="12808">MTSFMVGVYFLFTIALIPFIALIPLAVISALLIIVGSLLAANNLKGINFDDFTEYFPAILMVLMMVLTFNIADGIGWGFILYTFIKVFSGDRQAVSKMMYGLTGIFILYFVLKLI</sequence>
<comment type="caution">
    <text evidence="5">The sequence shown here is derived from an EMBL/GenBank/DDBJ whole genome shotgun (WGS) entry which is preliminary data.</text>
</comment>
<evidence type="ECO:0000313" key="4">
    <source>
        <dbReference type="EMBL" id="CZR03022.1"/>
    </source>
</evidence>
<name>A0AB38BL28_9LACT</name>